<dbReference type="Proteomes" id="UP000254848">
    <property type="component" value="Unassembled WGS sequence"/>
</dbReference>
<dbReference type="EMBL" id="QRAP01000001">
    <property type="protein sequence ID" value="RDK97472.1"/>
    <property type="molecule type" value="Genomic_DNA"/>
</dbReference>
<evidence type="ECO:0000259" key="2">
    <source>
        <dbReference type="PROSITE" id="PS50043"/>
    </source>
</evidence>
<feature type="domain" description="HTH luxR-type" evidence="2">
    <location>
        <begin position="118"/>
        <end position="183"/>
    </location>
</feature>
<name>A0A370R4W9_9GAMM</name>
<dbReference type="SUPFAM" id="SSF46894">
    <property type="entry name" value="C-terminal effector domain of the bipartite response regulators"/>
    <property type="match status" value="1"/>
</dbReference>
<dbReference type="PROSITE" id="PS50043">
    <property type="entry name" value="HTH_LUXR_2"/>
    <property type="match status" value="1"/>
</dbReference>
<dbReference type="RefSeq" id="WP_115457183.1">
    <property type="nucleotide sequence ID" value="NZ_QRAP01000001.1"/>
</dbReference>
<dbReference type="InterPro" id="IPR000792">
    <property type="entry name" value="Tscrpt_reg_LuxR_C"/>
</dbReference>
<evidence type="ECO:0000256" key="1">
    <source>
        <dbReference type="ARBA" id="ARBA00023125"/>
    </source>
</evidence>
<dbReference type="Gene3D" id="1.10.10.10">
    <property type="entry name" value="Winged helix-like DNA-binding domain superfamily/Winged helix DNA-binding domain"/>
    <property type="match status" value="1"/>
</dbReference>
<dbReference type="AlphaFoldDB" id="A0A370R4W9"/>
<protein>
    <submittedName>
        <fullName evidence="3">Regulatory LuxR family protein</fullName>
    </submittedName>
</protein>
<dbReference type="GO" id="GO:0006355">
    <property type="term" value="P:regulation of DNA-templated transcription"/>
    <property type="evidence" value="ECO:0007669"/>
    <property type="project" value="InterPro"/>
</dbReference>
<dbReference type="GO" id="GO:0003677">
    <property type="term" value="F:DNA binding"/>
    <property type="evidence" value="ECO:0007669"/>
    <property type="project" value="UniProtKB-KW"/>
</dbReference>
<proteinExistence type="predicted"/>
<keyword evidence="1" id="KW-0238">DNA-binding</keyword>
<accession>A0A370R4W9</accession>
<dbReference type="CDD" id="cd06170">
    <property type="entry name" value="LuxR_C_like"/>
    <property type="match status" value="1"/>
</dbReference>
<evidence type="ECO:0000313" key="3">
    <source>
        <dbReference type="EMBL" id="RDK97472.1"/>
    </source>
</evidence>
<dbReference type="OrthoDB" id="6565473at2"/>
<gene>
    <name evidence="3" type="ORF">C8D90_101922</name>
</gene>
<keyword evidence="4" id="KW-1185">Reference proteome</keyword>
<comment type="caution">
    <text evidence="3">The sequence shown here is derived from an EMBL/GenBank/DDBJ whole genome shotgun (WGS) entry which is preliminary data.</text>
</comment>
<reference evidence="3 4" key="1">
    <citation type="submission" date="2018-07" db="EMBL/GenBank/DDBJ databases">
        <title>Genomic Encyclopedia of Type Strains, Phase IV (KMG-IV): sequencing the most valuable type-strain genomes for metagenomic binning, comparative biology and taxonomic classification.</title>
        <authorList>
            <person name="Goeker M."/>
        </authorList>
    </citation>
    <scope>NUCLEOTIDE SEQUENCE [LARGE SCALE GENOMIC DNA]</scope>
    <source>
        <strain evidence="3 4">DSM 103736</strain>
    </source>
</reference>
<dbReference type="SMART" id="SM00421">
    <property type="entry name" value="HTH_LUXR"/>
    <property type="match status" value="1"/>
</dbReference>
<dbReference type="Pfam" id="PF00196">
    <property type="entry name" value="GerE"/>
    <property type="match status" value="1"/>
</dbReference>
<dbReference type="InterPro" id="IPR036388">
    <property type="entry name" value="WH-like_DNA-bd_sf"/>
</dbReference>
<dbReference type="InterPro" id="IPR016032">
    <property type="entry name" value="Sig_transdc_resp-reg_C-effctor"/>
</dbReference>
<sequence>MLTVTILDENWYYARGMVDLLQNYFSDRNQKSRCYVNDETKLSSSDIILKSDCYRLDTGEHPSYLQHYLNVAISPGPYFFTQDNVIFRSDPVDSVIKKLDKSCETLTPGGGRKILGVASWARQKLSETEIIVMSLTGKGKSLSEAADILNKSVKTVSCQKRSAMRKLNLRNNYEYYDCIRQHAAQFELLYQLWWEGAS</sequence>
<organism evidence="3 4">
    <name type="scientific">Enterobacillus tribolii</name>
    <dbReference type="NCBI Taxonomy" id="1487935"/>
    <lineage>
        <taxon>Bacteria</taxon>
        <taxon>Pseudomonadati</taxon>
        <taxon>Pseudomonadota</taxon>
        <taxon>Gammaproteobacteria</taxon>
        <taxon>Enterobacterales</taxon>
        <taxon>Hafniaceae</taxon>
        <taxon>Enterobacillus</taxon>
    </lineage>
</organism>
<evidence type="ECO:0000313" key="4">
    <source>
        <dbReference type="Proteomes" id="UP000254848"/>
    </source>
</evidence>